<dbReference type="EMBL" id="JBHMEI010000001">
    <property type="protein sequence ID" value="MFB9200088.1"/>
    <property type="molecule type" value="Genomic_DNA"/>
</dbReference>
<dbReference type="PANTHER" id="PTHR35174">
    <property type="entry name" value="BLL7171 PROTEIN-RELATED"/>
    <property type="match status" value="1"/>
</dbReference>
<reference evidence="3 4" key="1">
    <citation type="submission" date="2024-09" db="EMBL/GenBank/DDBJ databases">
        <authorList>
            <person name="Sun Q."/>
            <person name="Mori K."/>
        </authorList>
    </citation>
    <scope>NUCLEOTIDE SEQUENCE [LARGE SCALE GENOMIC DNA]</scope>
    <source>
        <strain evidence="3 4">CCM 3426</strain>
    </source>
</reference>
<evidence type="ECO:0000313" key="4">
    <source>
        <dbReference type="Proteomes" id="UP001589647"/>
    </source>
</evidence>
<protein>
    <submittedName>
        <fullName evidence="3">YciI family protein</fullName>
    </submittedName>
</protein>
<dbReference type="Proteomes" id="UP001589647">
    <property type="component" value="Unassembled WGS sequence"/>
</dbReference>
<dbReference type="InterPro" id="IPR011008">
    <property type="entry name" value="Dimeric_a/b-barrel"/>
</dbReference>
<organism evidence="3 4">
    <name type="scientific">Nonomuraea spiralis</name>
    <dbReference type="NCBI Taxonomy" id="46182"/>
    <lineage>
        <taxon>Bacteria</taxon>
        <taxon>Bacillati</taxon>
        <taxon>Actinomycetota</taxon>
        <taxon>Actinomycetes</taxon>
        <taxon>Streptosporangiales</taxon>
        <taxon>Streptosporangiaceae</taxon>
        <taxon>Nonomuraea</taxon>
    </lineage>
</organism>
<dbReference type="InterPro" id="IPR005545">
    <property type="entry name" value="YCII"/>
</dbReference>
<dbReference type="Pfam" id="PF03795">
    <property type="entry name" value="YCII"/>
    <property type="match status" value="1"/>
</dbReference>
<keyword evidence="4" id="KW-1185">Reference proteome</keyword>
<evidence type="ECO:0000259" key="2">
    <source>
        <dbReference type="Pfam" id="PF03795"/>
    </source>
</evidence>
<gene>
    <name evidence="3" type="ORF">ACFFV7_02690</name>
</gene>
<comment type="caution">
    <text evidence="3">The sequence shown here is derived from an EMBL/GenBank/DDBJ whole genome shotgun (WGS) entry which is preliminary data.</text>
</comment>
<dbReference type="PANTHER" id="PTHR35174:SF3">
    <property type="entry name" value="BLL7171 PROTEIN"/>
    <property type="match status" value="1"/>
</dbReference>
<dbReference type="RefSeq" id="WP_189645685.1">
    <property type="nucleotide sequence ID" value="NZ_BMRC01000001.1"/>
</dbReference>
<sequence>MKYVLMIGLDESDVPEEIALHGCGGWSAEMTRRDVVRGGVGLRPAAEATTVRVRGGDVLLTDGPFAETKDQIGGFTLIECDGIEEAVRIAAAHPVARYGSIEIRPVLEP</sequence>
<evidence type="ECO:0000256" key="1">
    <source>
        <dbReference type="ARBA" id="ARBA00007689"/>
    </source>
</evidence>
<name>A0ABV5I7G6_9ACTN</name>
<comment type="similarity">
    <text evidence="1">Belongs to the YciI family.</text>
</comment>
<evidence type="ECO:0000313" key="3">
    <source>
        <dbReference type="EMBL" id="MFB9200088.1"/>
    </source>
</evidence>
<feature type="domain" description="YCII-related" evidence="2">
    <location>
        <begin position="1"/>
        <end position="108"/>
    </location>
</feature>
<accession>A0ABV5I7G6</accession>
<proteinExistence type="inferred from homology"/>
<dbReference type="SUPFAM" id="SSF54909">
    <property type="entry name" value="Dimeric alpha+beta barrel"/>
    <property type="match status" value="1"/>
</dbReference>
<dbReference type="Gene3D" id="3.30.70.1060">
    <property type="entry name" value="Dimeric alpha+beta barrel"/>
    <property type="match status" value="1"/>
</dbReference>